<evidence type="ECO:0000256" key="1">
    <source>
        <dbReference type="SAM" id="MobiDB-lite"/>
    </source>
</evidence>
<dbReference type="AlphaFoldDB" id="A0AAD2Q0J0"/>
<proteinExistence type="predicted"/>
<evidence type="ECO:0008006" key="4">
    <source>
        <dbReference type="Google" id="ProtNLM"/>
    </source>
</evidence>
<gene>
    <name evidence="2" type="ORF">MYCIT1_LOCUS1529</name>
</gene>
<feature type="region of interest" description="Disordered" evidence="1">
    <location>
        <begin position="191"/>
        <end position="262"/>
    </location>
</feature>
<keyword evidence="3" id="KW-1185">Reference proteome</keyword>
<evidence type="ECO:0000313" key="3">
    <source>
        <dbReference type="Proteomes" id="UP001295794"/>
    </source>
</evidence>
<reference evidence="2" key="1">
    <citation type="submission" date="2023-11" db="EMBL/GenBank/DDBJ databases">
        <authorList>
            <person name="De Vega J J."/>
            <person name="De Vega J J."/>
        </authorList>
    </citation>
    <scope>NUCLEOTIDE SEQUENCE</scope>
</reference>
<dbReference type="EMBL" id="CAVNYO010000022">
    <property type="protein sequence ID" value="CAK5262643.1"/>
    <property type="molecule type" value="Genomic_DNA"/>
</dbReference>
<sequence>MSKAPHGSKGIGYRHNDRITLTRTLPFLKPKDIREKGNAVWVLMDIVSMAEFLSEHVTGDGNKYGKKLIKELVAFLNTRIVMGGWKKVKGTDTKIADIFEIYKAVTYLKTRSGGSWDDDFGANVITQTESEIWDQLVLSRLVCAPFRNSGWLPYAIWEALDPAKPKGDNSFCLRIGVIGNDIALSRRMAMQGPADLPSESDTGEQSQSQSQSQPRSYSPDWDEQAMQNDNENALQGPELPVSESTVQPHLEPQSNVPAEPAPVTLAPSLKKCSIAAAPTSSRKKSHHEDRIIAVRKSLNVFREHMTAASNNVTEVLRVTNKNSSPEQRMRAFALARDKEWLPVADQI</sequence>
<evidence type="ECO:0000313" key="2">
    <source>
        <dbReference type="EMBL" id="CAK5262643.1"/>
    </source>
</evidence>
<name>A0AAD2Q0J0_9AGAR</name>
<accession>A0AAD2Q0J0</accession>
<comment type="caution">
    <text evidence="2">The sequence shown here is derived from an EMBL/GenBank/DDBJ whole genome shotgun (WGS) entry which is preliminary data.</text>
</comment>
<protein>
    <recommendedName>
        <fullName evidence="4">Myb/SANT-like domain-containing protein</fullName>
    </recommendedName>
</protein>
<dbReference type="Proteomes" id="UP001295794">
    <property type="component" value="Unassembled WGS sequence"/>
</dbReference>
<organism evidence="2 3">
    <name type="scientific">Mycena citricolor</name>
    <dbReference type="NCBI Taxonomy" id="2018698"/>
    <lineage>
        <taxon>Eukaryota</taxon>
        <taxon>Fungi</taxon>
        <taxon>Dikarya</taxon>
        <taxon>Basidiomycota</taxon>
        <taxon>Agaricomycotina</taxon>
        <taxon>Agaricomycetes</taxon>
        <taxon>Agaricomycetidae</taxon>
        <taxon>Agaricales</taxon>
        <taxon>Marasmiineae</taxon>
        <taxon>Mycenaceae</taxon>
        <taxon>Mycena</taxon>
    </lineage>
</organism>
<feature type="compositionally biased region" description="Polar residues" evidence="1">
    <location>
        <begin position="242"/>
        <end position="256"/>
    </location>
</feature>